<evidence type="ECO:0008006" key="5">
    <source>
        <dbReference type="Google" id="ProtNLM"/>
    </source>
</evidence>
<evidence type="ECO:0000256" key="1">
    <source>
        <dbReference type="SAM" id="MobiDB-lite"/>
    </source>
</evidence>
<dbReference type="OMA" id="SCQKYYT"/>
<dbReference type="PANTHER" id="PTHR36182:SF1">
    <property type="entry name" value="PROTEIN, PUTATIVE (AFU_ORTHOLOGUE AFUA_6G10930)-RELATED"/>
    <property type="match status" value="1"/>
</dbReference>
<dbReference type="VEuPathDB" id="FungiDB:sscle_14g100430"/>
<name>A0A1D9QL11_SCLS1</name>
<evidence type="ECO:0000313" key="4">
    <source>
        <dbReference type="Proteomes" id="UP000177798"/>
    </source>
</evidence>
<accession>A0A1D9QL11</accession>
<reference evidence="4" key="1">
    <citation type="journal article" date="2017" name="Genome Biol. Evol.">
        <title>The complete genome sequence of the phytopathogenic fungus Sclerotinia sclerotiorum reveals insights into the genome architecture of broad host range pathogens.</title>
        <authorList>
            <person name="Derbyshire M."/>
            <person name="Denton-Giles M."/>
            <person name="Hegedus D."/>
            <person name="Seifbarghy S."/>
            <person name="Rollins J."/>
            <person name="van Kan J."/>
            <person name="Seidl M.F."/>
            <person name="Faino L."/>
            <person name="Mbengue M."/>
            <person name="Navaud O."/>
            <person name="Raffaele S."/>
            <person name="Hammond-Kosack K."/>
            <person name="Heard S."/>
            <person name="Oliver R."/>
        </authorList>
    </citation>
    <scope>NUCLEOTIDE SEQUENCE [LARGE SCALE GENOMIC DNA]</scope>
    <source>
        <strain evidence="4">ATCC 18683 / 1980 / Ss-1</strain>
    </source>
</reference>
<dbReference type="Gene3D" id="1.10.530.10">
    <property type="match status" value="1"/>
</dbReference>
<dbReference type="EMBL" id="CP017827">
    <property type="protein sequence ID" value="APA15273.1"/>
    <property type="molecule type" value="Genomic_DNA"/>
</dbReference>
<sequence>MFTLPLILVAGGLSTLSIGAPLPGNTERDSFIHSIQERAANSYTVFSGDGDTNVGWPTQSEWISSFDDMFDMQNSVLKASCTQFGEANNSDDEISDLKSAISEVASTTGIDSRFILAIVMQESNGCVRAPTTVYSIANPGLMQSHEGSGSCNSGSSVQNPCPKSEMVQMITDGTAGTASGDGLKQCIAETGVTDVSMYYKAARIYNSGSIASGGNLGDGVATHCYATDVANRLTGWYSGTSSCNSATIGSLTGSAASPGSSAISSEIASASSVISSFVSSVASEVTSAYSVPTAISVRPFFTSVVSAASSAAASNTGGIFAQVGASSSSSSAEPTSVSSAVSVPTAASSSIAKPTSVSSAVSVPTAASSSIAKPTSASSSTSTSIASIIPTPTLPATIPTTTSSLPTTTTLTYPSASSSPSSSNTNTTYTPGTSCSTPGQWNCIDGTSFQQCASGVWSSIGGLAAGTACKVGEGKLIDIFAMDDSETKHKRYVGGEKRGLKHAHLHGLKRGVRSF</sequence>
<gene>
    <name evidence="3" type="ORF">sscle_14g100430</name>
</gene>
<feature type="chain" id="PRO_5010569325" description="Transglycosylase SLT domain-containing protein" evidence="2">
    <location>
        <begin position="20"/>
        <end position="515"/>
    </location>
</feature>
<evidence type="ECO:0000256" key="2">
    <source>
        <dbReference type="SAM" id="SignalP"/>
    </source>
</evidence>
<dbReference type="OrthoDB" id="1193027at2759"/>
<protein>
    <recommendedName>
        <fullName evidence="5">Transglycosylase SLT domain-containing protein</fullName>
    </recommendedName>
</protein>
<dbReference type="PANTHER" id="PTHR36182">
    <property type="entry name" value="PROTEIN, PUTATIVE (AFU_ORTHOLOGUE AFUA_6G10930)-RELATED"/>
    <property type="match status" value="1"/>
</dbReference>
<evidence type="ECO:0000313" key="3">
    <source>
        <dbReference type="EMBL" id="APA15273.1"/>
    </source>
</evidence>
<dbReference type="AlphaFoldDB" id="A0A1D9QL11"/>
<dbReference type="KEGG" id="ssl:SS1G_08907"/>
<feature type="signal peptide" evidence="2">
    <location>
        <begin position="1"/>
        <end position="19"/>
    </location>
</feature>
<dbReference type="Proteomes" id="UP000177798">
    <property type="component" value="Chromosome 14"/>
</dbReference>
<dbReference type="RefSeq" id="XP_001590143.1">
    <property type="nucleotide sequence ID" value="XM_001590093.1"/>
</dbReference>
<organism evidence="3 4">
    <name type="scientific">Sclerotinia sclerotiorum (strain ATCC 18683 / 1980 / Ss-1)</name>
    <name type="common">White mold</name>
    <name type="synonym">Whetzelinia sclerotiorum</name>
    <dbReference type="NCBI Taxonomy" id="665079"/>
    <lineage>
        <taxon>Eukaryota</taxon>
        <taxon>Fungi</taxon>
        <taxon>Dikarya</taxon>
        <taxon>Ascomycota</taxon>
        <taxon>Pezizomycotina</taxon>
        <taxon>Leotiomycetes</taxon>
        <taxon>Helotiales</taxon>
        <taxon>Sclerotiniaceae</taxon>
        <taxon>Sclerotinia</taxon>
    </lineage>
</organism>
<feature type="region of interest" description="Disordered" evidence="1">
    <location>
        <begin position="396"/>
        <end position="432"/>
    </location>
</feature>
<keyword evidence="2" id="KW-0732">Signal</keyword>
<proteinExistence type="predicted"/>